<name>A0A347WMN0_9LACT</name>
<reference evidence="1 2" key="1">
    <citation type="submission" date="2017-09" db="EMBL/GenBank/DDBJ databases">
        <title>Complete genome sequence of Oxytococcus suis strain ZY16052.</title>
        <authorList>
            <person name="Li F."/>
        </authorList>
    </citation>
    <scope>NUCLEOTIDE SEQUENCE [LARGE SCALE GENOMIC DNA]</scope>
    <source>
        <strain evidence="1 2">ZY16052</strain>
    </source>
</reference>
<dbReference type="RefSeq" id="WP_118991209.1">
    <property type="nucleotide sequence ID" value="NZ_CP023434.1"/>
</dbReference>
<dbReference type="KEGG" id="abae:CL176_10195"/>
<protein>
    <submittedName>
        <fullName evidence="1">Uncharacterized protein</fullName>
    </submittedName>
</protein>
<keyword evidence="2" id="KW-1185">Reference proteome</keyword>
<proteinExistence type="predicted"/>
<gene>
    <name evidence="1" type="ORF">CL176_10195</name>
</gene>
<dbReference type="AlphaFoldDB" id="A0A347WMN0"/>
<dbReference type="Proteomes" id="UP000263232">
    <property type="component" value="Chromosome"/>
</dbReference>
<organism evidence="1 2">
    <name type="scientific">Suicoccus acidiformans</name>
    <dbReference type="NCBI Taxonomy" id="2036206"/>
    <lineage>
        <taxon>Bacteria</taxon>
        <taxon>Bacillati</taxon>
        <taxon>Bacillota</taxon>
        <taxon>Bacilli</taxon>
        <taxon>Lactobacillales</taxon>
        <taxon>Aerococcaceae</taxon>
        <taxon>Suicoccus</taxon>
    </lineage>
</organism>
<evidence type="ECO:0000313" key="1">
    <source>
        <dbReference type="EMBL" id="AXY26337.1"/>
    </source>
</evidence>
<dbReference type="OrthoDB" id="2662043at2"/>
<dbReference type="EMBL" id="CP023434">
    <property type="protein sequence ID" value="AXY26337.1"/>
    <property type="molecule type" value="Genomic_DNA"/>
</dbReference>
<evidence type="ECO:0000313" key="2">
    <source>
        <dbReference type="Proteomes" id="UP000263232"/>
    </source>
</evidence>
<accession>A0A347WMN0</accession>
<sequence length="191" mass="22007">MTDFEKYMNQFVEFLDSEKKSILITGLDDDAKVRMVLNGLNERYKNGMIRCSELGRIAEIINGAFHNKHLPSKISGQKVYSVGNMEITFSKYVDSIVRHTIGERFDFVLYFPIETVLFPGKEKYLNQLLNNISHTGSSKIVLLTTNDHKKNLKALRDIADEHIHYDISNDNPELLEVVKSNLGDFEYPLFE</sequence>